<evidence type="ECO:0000256" key="9">
    <source>
        <dbReference type="ARBA" id="ARBA00023136"/>
    </source>
</evidence>
<keyword evidence="4" id="KW-0808">Transferase</keyword>
<dbReference type="Pfam" id="PF01762">
    <property type="entry name" value="Galactosyl_T"/>
    <property type="match status" value="1"/>
</dbReference>
<dbReference type="PANTHER" id="PTHR11214:SF314">
    <property type="entry name" value="HEXOSYLTRANSFERASE"/>
    <property type="match status" value="1"/>
</dbReference>
<dbReference type="InterPro" id="IPR002659">
    <property type="entry name" value="Glyco_trans_31"/>
</dbReference>
<dbReference type="PANTHER" id="PTHR11214">
    <property type="entry name" value="BETA-1,3-N-ACETYLGLUCOSAMINYLTRANSFERASE"/>
    <property type="match status" value="1"/>
</dbReference>
<accession>A0A9Q1C4D4</accession>
<evidence type="ECO:0000256" key="4">
    <source>
        <dbReference type="ARBA" id="ARBA00022679"/>
    </source>
</evidence>
<organism evidence="12 13">
    <name type="scientific">Holothuria leucospilota</name>
    <name type="common">Black long sea cucumber</name>
    <name type="synonym">Mertensiothuria leucospilota</name>
    <dbReference type="NCBI Taxonomy" id="206669"/>
    <lineage>
        <taxon>Eukaryota</taxon>
        <taxon>Metazoa</taxon>
        <taxon>Echinodermata</taxon>
        <taxon>Eleutherozoa</taxon>
        <taxon>Echinozoa</taxon>
        <taxon>Holothuroidea</taxon>
        <taxon>Aspidochirotacea</taxon>
        <taxon>Aspidochirotida</taxon>
        <taxon>Holothuriidae</taxon>
        <taxon>Holothuria</taxon>
    </lineage>
</organism>
<dbReference type="Gene3D" id="3.90.550.50">
    <property type="match status" value="1"/>
</dbReference>
<evidence type="ECO:0000313" key="12">
    <source>
        <dbReference type="EMBL" id="KAJ8037929.1"/>
    </source>
</evidence>
<dbReference type="GO" id="GO:0016758">
    <property type="term" value="F:hexosyltransferase activity"/>
    <property type="evidence" value="ECO:0007669"/>
    <property type="project" value="InterPro"/>
</dbReference>
<keyword evidence="9" id="KW-0472">Membrane</keyword>
<comment type="similarity">
    <text evidence="2 11">Belongs to the glycosyltransferase 31 family.</text>
</comment>
<dbReference type="AlphaFoldDB" id="A0A9Q1C4D4"/>
<keyword evidence="13" id="KW-1185">Reference proteome</keyword>
<protein>
    <recommendedName>
        <fullName evidence="11">Hexosyltransferase</fullName>
        <ecNumber evidence="11">2.4.1.-</ecNumber>
    </recommendedName>
</protein>
<evidence type="ECO:0000256" key="7">
    <source>
        <dbReference type="ARBA" id="ARBA00022989"/>
    </source>
</evidence>
<keyword evidence="8 11" id="KW-0333">Golgi apparatus</keyword>
<evidence type="ECO:0000256" key="8">
    <source>
        <dbReference type="ARBA" id="ARBA00023034"/>
    </source>
</evidence>
<sequence>MKPTVSKVIFTCIVGIFIPFLFIHDPVQKSVHAFAAYSDRMRLQSGNRFIDGDFKEVLNPHDYKIIYNEPDKCKIPDGVFLLVLIHSNPTNEKLRIKQRESCLSLTEFMGRNIVTLFLLGKVKDRVKAERLGMESLKYGDIIMEDFVDSYYNLTLKLIMGMKWASLFCPNAKYILKADDDVFINLEHIVKMLISAPSSNYMAGYVYKYATPYRNPTSKWYVAEKQYPYKYYPPFCRGYAYLISGDLPVRLVNVSMHTPFFMIDDVFMGFLARRVNISPTSKVGFLGPGSDDVSFCTLNMSYAVHLGSNSKRIVEYWREQQENPLHYTCSKVAYYISSLF</sequence>
<evidence type="ECO:0000256" key="1">
    <source>
        <dbReference type="ARBA" id="ARBA00004323"/>
    </source>
</evidence>
<keyword evidence="5" id="KW-0812">Transmembrane</keyword>
<dbReference type="FunFam" id="3.90.550.50:FF:000001">
    <property type="entry name" value="Hexosyltransferase"/>
    <property type="match status" value="1"/>
</dbReference>
<gene>
    <name evidence="12" type="ORF">HOLleu_18873</name>
</gene>
<reference evidence="12" key="1">
    <citation type="submission" date="2021-10" db="EMBL/GenBank/DDBJ databases">
        <title>Tropical sea cucumber genome reveals ecological adaptation and Cuvierian tubules defense mechanism.</title>
        <authorList>
            <person name="Chen T."/>
        </authorList>
    </citation>
    <scope>NUCLEOTIDE SEQUENCE</scope>
    <source>
        <strain evidence="12">Nanhai2018</strain>
        <tissue evidence="12">Muscle</tissue>
    </source>
</reference>
<keyword evidence="7" id="KW-1133">Transmembrane helix</keyword>
<keyword evidence="10" id="KW-0325">Glycoprotein</keyword>
<evidence type="ECO:0000256" key="5">
    <source>
        <dbReference type="ARBA" id="ARBA00022692"/>
    </source>
</evidence>
<evidence type="ECO:0000313" key="13">
    <source>
        <dbReference type="Proteomes" id="UP001152320"/>
    </source>
</evidence>
<evidence type="ECO:0000256" key="2">
    <source>
        <dbReference type="ARBA" id="ARBA00008661"/>
    </source>
</evidence>
<evidence type="ECO:0000256" key="3">
    <source>
        <dbReference type="ARBA" id="ARBA00022676"/>
    </source>
</evidence>
<keyword evidence="6" id="KW-0735">Signal-anchor</keyword>
<evidence type="ECO:0000256" key="11">
    <source>
        <dbReference type="RuleBase" id="RU363063"/>
    </source>
</evidence>
<comment type="subcellular location">
    <subcellularLocation>
        <location evidence="1 11">Golgi apparatus membrane</location>
        <topology evidence="1 11">Single-pass type II membrane protein</topology>
    </subcellularLocation>
</comment>
<dbReference type="GO" id="GO:0006493">
    <property type="term" value="P:protein O-linked glycosylation"/>
    <property type="evidence" value="ECO:0007669"/>
    <property type="project" value="TreeGrafter"/>
</dbReference>
<keyword evidence="3 11" id="KW-0328">Glycosyltransferase</keyword>
<dbReference type="GO" id="GO:0000139">
    <property type="term" value="C:Golgi membrane"/>
    <property type="evidence" value="ECO:0007669"/>
    <property type="project" value="UniProtKB-SubCell"/>
</dbReference>
<dbReference type="Proteomes" id="UP001152320">
    <property type="component" value="Chromosome 8"/>
</dbReference>
<dbReference type="OrthoDB" id="115198at2759"/>
<evidence type="ECO:0000256" key="6">
    <source>
        <dbReference type="ARBA" id="ARBA00022968"/>
    </source>
</evidence>
<name>A0A9Q1C4D4_HOLLE</name>
<proteinExistence type="inferred from homology"/>
<evidence type="ECO:0000256" key="10">
    <source>
        <dbReference type="ARBA" id="ARBA00023180"/>
    </source>
</evidence>
<dbReference type="EMBL" id="JAIZAY010000008">
    <property type="protein sequence ID" value="KAJ8037929.1"/>
    <property type="molecule type" value="Genomic_DNA"/>
</dbReference>
<comment type="caution">
    <text evidence="12">The sequence shown here is derived from an EMBL/GenBank/DDBJ whole genome shotgun (WGS) entry which is preliminary data.</text>
</comment>
<dbReference type="EC" id="2.4.1.-" evidence="11"/>